<name>A0AAD1Z482_9LAMI</name>
<dbReference type="AlphaFoldDB" id="A0AAD1Z482"/>
<keyword evidence="3" id="KW-1185">Reference proteome</keyword>
<feature type="domain" description="DUF4283" evidence="1">
    <location>
        <begin position="33"/>
        <end position="107"/>
    </location>
</feature>
<organism evidence="2 3">
    <name type="scientific">Fraxinus pennsylvanica</name>
    <dbReference type="NCBI Taxonomy" id="56036"/>
    <lineage>
        <taxon>Eukaryota</taxon>
        <taxon>Viridiplantae</taxon>
        <taxon>Streptophyta</taxon>
        <taxon>Embryophyta</taxon>
        <taxon>Tracheophyta</taxon>
        <taxon>Spermatophyta</taxon>
        <taxon>Magnoliopsida</taxon>
        <taxon>eudicotyledons</taxon>
        <taxon>Gunneridae</taxon>
        <taxon>Pentapetalae</taxon>
        <taxon>asterids</taxon>
        <taxon>lamiids</taxon>
        <taxon>Lamiales</taxon>
        <taxon>Oleaceae</taxon>
        <taxon>Oleeae</taxon>
        <taxon>Fraxinus</taxon>
    </lineage>
</organism>
<proteinExistence type="predicted"/>
<evidence type="ECO:0000313" key="3">
    <source>
        <dbReference type="Proteomes" id="UP000834106"/>
    </source>
</evidence>
<reference evidence="2" key="1">
    <citation type="submission" date="2023-05" db="EMBL/GenBank/DDBJ databases">
        <authorList>
            <person name="Huff M."/>
        </authorList>
    </citation>
    <scope>NUCLEOTIDE SEQUENCE</scope>
</reference>
<dbReference type="Pfam" id="PF14111">
    <property type="entry name" value="DUF4283"/>
    <property type="match status" value="1"/>
</dbReference>
<accession>A0AAD1Z482</accession>
<evidence type="ECO:0000313" key="2">
    <source>
        <dbReference type="EMBL" id="CAI9762887.1"/>
    </source>
</evidence>
<dbReference type="InterPro" id="IPR025558">
    <property type="entry name" value="DUF4283"/>
</dbReference>
<dbReference type="EMBL" id="OU503041">
    <property type="protein sequence ID" value="CAI9762887.1"/>
    <property type="molecule type" value="Genomic_DNA"/>
</dbReference>
<evidence type="ECO:0000259" key="1">
    <source>
        <dbReference type="Pfam" id="PF14111"/>
    </source>
</evidence>
<gene>
    <name evidence="2" type="ORF">FPE_LOCUS10317</name>
</gene>
<dbReference type="Proteomes" id="UP000834106">
    <property type="component" value="Chromosome 6"/>
</dbReference>
<sequence length="116" mass="13619">MESDIADMCEQLPLTEHEEDALVVAEAEVQTPQRNAKCLLFKLLSTKHFNKEAFKNSMTRLWRPNKTLRIQDISPNLFLAEFDDNRDKERVQREGPWIFDKHLVLTKDVNGLEQNH</sequence>
<protein>
    <recommendedName>
        <fullName evidence="1">DUF4283 domain-containing protein</fullName>
    </recommendedName>
</protein>